<dbReference type="InterPro" id="IPR000182">
    <property type="entry name" value="GNAT_dom"/>
</dbReference>
<dbReference type="InParanoid" id="A0A0C2RV26"/>
<name>A0A0C2RV26_AMAMK</name>
<keyword evidence="3" id="KW-1185">Reference proteome</keyword>
<dbReference type="AlphaFoldDB" id="A0A0C2RV26"/>
<feature type="domain" description="N-acetyltransferase" evidence="1">
    <location>
        <begin position="166"/>
        <end position="316"/>
    </location>
</feature>
<dbReference type="HOGENOM" id="CLU_059210_0_0_1"/>
<dbReference type="SUPFAM" id="SSF55729">
    <property type="entry name" value="Acyl-CoA N-acyltransferases (Nat)"/>
    <property type="match status" value="1"/>
</dbReference>
<dbReference type="OrthoDB" id="5372118at2759"/>
<proteinExistence type="predicted"/>
<dbReference type="GO" id="GO:0016747">
    <property type="term" value="F:acyltransferase activity, transferring groups other than amino-acyl groups"/>
    <property type="evidence" value="ECO:0007669"/>
    <property type="project" value="InterPro"/>
</dbReference>
<dbReference type="STRING" id="946122.A0A0C2RV26"/>
<sequence>MPSPLFVYERATEIPAWVIDTLKRHSLNANIILPQIEKSRQNPPDAPQLWIVYAPNRKVEYVLSVTESIVDSYPVFIFTTKKQSTLTGNKFIGQMNELADELYKHVDKRRAYAVYAPQPITTTFCETWSKLTGIPMIKKPYYDAHIRRCTRQTFIKTQRQPVGYEWDMRLAKASDRHMVADLCKGFSEESEADLEAEYLIDNKLVWIYMIREPGKPNYEMASIAACTRNMEKVGTITKLYTAVKWRGKGCAGQLTAYVCEKLFAAGKGSLVLYVGVDSPVRRVFDRVGFVGVDTDESLDCWCQICFDRQHVDLGHW</sequence>
<accession>A0A0C2RV26</accession>
<evidence type="ECO:0000313" key="2">
    <source>
        <dbReference type="EMBL" id="KIL54085.1"/>
    </source>
</evidence>
<dbReference type="PROSITE" id="PS51186">
    <property type="entry name" value="GNAT"/>
    <property type="match status" value="1"/>
</dbReference>
<reference evidence="2 3" key="1">
    <citation type="submission" date="2014-04" db="EMBL/GenBank/DDBJ databases">
        <title>Evolutionary Origins and Diversification of the Mycorrhizal Mutualists.</title>
        <authorList>
            <consortium name="DOE Joint Genome Institute"/>
            <consortium name="Mycorrhizal Genomics Consortium"/>
            <person name="Kohler A."/>
            <person name="Kuo A."/>
            <person name="Nagy L.G."/>
            <person name="Floudas D."/>
            <person name="Copeland A."/>
            <person name="Barry K.W."/>
            <person name="Cichocki N."/>
            <person name="Veneault-Fourrey C."/>
            <person name="LaButti K."/>
            <person name="Lindquist E.A."/>
            <person name="Lipzen A."/>
            <person name="Lundell T."/>
            <person name="Morin E."/>
            <person name="Murat C."/>
            <person name="Riley R."/>
            <person name="Ohm R."/>
            <person name="Sun H."/>
            <person name="Tunlid A."/>
            <person name="Henrissat B."/>
            <person name="Grigoriev I.V."/>
            <person name="Hibbett D.S."/>
            <person name="Martin F."/>
        </authorList>
    </citation>
    <scope>NUCLEOTIDE SEQUENCE [LARGE SCALE GENOMIC DNA]</scope>
    <source>
        <strain evidence="2 3">Koide BX008</strain>
    </source>
</reference>
<dbReference type="Pfam" id="PF08445">
    <property type="entry name" value="FR47"/>
    <property type="match status" value="1"/>
</dbReference>
<gene>
    <name evidence="2" type="ORF">M378DRAFT_93162</name>
</gene>
<dbReference type="Proteomes" id="UP000054549">
    <property type="component" value="Unassembled WGS sequence"/>
</dbReference>
<organism evidence="2 3">
    <name type="scientific">Amanita muscaria (strain Koide BX008)</name>
    <dbReference type="NCBI Taxonomy" id="946122"/>
    <lineage>
        <taxon>Eukaryota</taxon>
        <taxon>Fungi</taxon>
        <taxon>Dikarya</taxon>
        <taxon>Basidiomycota</taxon>
        <taxon>Agaricomycotina</taxon>
        <taxon>Agaricomycetes</taxon>
        <taxon>Agaricomycetidae</taxon>
        <taxon>Agaricales</taxon>
        <taxon>Pluteineae</taxon>
        <taxon>Amanitaceae</taxon>
        <taxon>Amanita</taxon>
    </lineage>
</organism>
<dbReference type="Gene3D" id="3.40.630.30">
    <property type="match status" value="1"/>
</dbReference>
<dbReference type="EMBL" id="KN818954">
    <property type="protein sequence ID" value="KIL54085.1"/>
    <property type="molecule type" value="Genomic_DNA"/>
</dbReference>
<dbReference type="InterPro" id="IPR013653">
    <property type="entry name" value="GCN5-like_dom"/>
</dbReference>
<evidence type="ECO:0000313" key="3">
    <source>
        <dbReference type="Proteomes" id="UP000054549"/>
    </source>
</evidence>
<dbReference type="InterPro" id="IPR016181">
    <property type="entry name" value="Acyl_CoA_acyltransferase"/>
</dbReference>
<evidence type="ECO:0000259" key="1">
    <source>
        <dbReference type="PROSITE" id="PS51186"/>
    </source>
</evidence>
<protein>
    <recommendedName>
        <fullName evidence="1">N-acetyltransferase domain-containing protein</fullName>
    </recommendedName>
</protein>